<dbReference type="PANTHER" id="PTHR43022:SF1">
    <property type="entry name" value="PROTEIN SMF"/>
    <property type="match status" value="1"/>
</dbReference>
<reference evidence="3 4" key="1">
    <citation type="journal article" date="2015" name="Genome Announc.">
        <title>Expanding the biotechnology potential of lactobacilli through comparative genomics of 213 strains and associated genera.</title>
        <authorList>
            <person name="Sun Z."/>
            <person name="Harris H.M."/>
            <person name="McCann A."/>
            <person name="Guo C."/>
            <person name="Argimon S."/>
            <person name="Zhang W."/>
            <person name="Yang X."/>
            <person name="Jeffery I.B."/>
            <person name="Cooney J.C."/>
            <person name="Kagawa T.F."/>
            <person name="Liu W."/>
            <person name="Song Y."/>
            <person name="Salvetti E."/>
            <person name="Wrobel A."/>
            <person name="Rasinkangas P."/>
            <person name="Parkhill J."/>
            <person name="Rea M.C."/>
            <person name="O'Sullivan O."/>
            <person name="Ritari J."/>
            <person name="Douillard F.P."/>
            <person name="Paul Ross R."/>
            <person name="Yang R."/>
            <person name="Briner A.E."/>
            <person name="Felis G.E."/>
            <person name="de Vos W.M."/>
            <person name="Barrangou R."/>
            <person name="Klaenhammer T.R."/>
            <person name="Caufield P.W."/>
            <person name="Cui Y."/>
            <person name="Zhang H."/>
            <person name="O'Toole P.W."/>
        </authorList>
    </citation>
    <scope>NUCLEOTIDE SEQUENCE [LARGE SCALE GENOMIC DNA]</scope>
    <source>
        <strain evidence="3 4">DSM 19394</strain>
    </source>
</reference>
<dbReference type="InterPro" id="IPR003488">
    <property type="entry name" value="DprA"/>
</dbReference>
<dbReference type="PATRIC" id="fig|1423715.3.peg.613"/>
<dbReference type="AlphaFoldDB" id="A0A0R1LPH4"/>
<feature type="domain" description="Smf/DprA SLOG" evidence="2">
    <location>
        <begin position="87"/>
        <end position="294"/>
    </location>
</feature>
<organism evidence="3 4">
    <name type="scientific">Levilactobacillus acidifarinae DSM 19394 = JCM 15949</name>
    <dbReference type="NCBI Taxonomy" id="1423715"/>
    <lineage>
        <taxon>Bacteria</taxon>
        <taxon>Bacillati</taxon>
        <taxon>Bacillota</taxon>
        <taxon>Bacilli</taxon>
        <taxon>Lactobacillales</taxon>
        <taxon>Lactobacillaceae</taxon>
        <taxon>Levilactobacillus</taxon>
    </lineage>
</organism>
<dbReference type="NCBIfam" id="TIGR00732">
    <property type="entry name" value="dprA"/>
    <property type="match status" value="1"/>
</dbReference>
<dbReference type="GO" id="GO:0009294">
    <property type="term" value="P:DNA-mediated transformation"/>
    <property type="evidence" value="ECO:0007669"/>
    <property type="project" value="InterPro"/>
</dbReference>
<dbReference type="Pfam" id="PF02481">
    <property type="entry name" value="DNA_processg_A"/>
    <property type="match status" value="1"/>
</dbReference>
<dbReference type="STRING" id="1423715.FD25_GL000587"/>
<dbReference type="Proteomes" id="UP000051955">
    <property type="component" value="Unassembled WGS sequence"/>
</dbReference>
<evidence type="ECO:0000256" key="1">
    <source>
        <dbReference type="ARBA" id="ARBA00006525"/>
    </source>
</evidence>
<comment type="similarity">
    <text evidence="1">Belongs to the DprA/Smf family.</text>
</comment>
<dbReference type="EMBL" id="AZDV01000026">
    <property type="protein sequence ID" value="KRK94617.1"/>
    <property type="molecule type" value="Genomic_DNA"/>
</dbReference>
<protein>
    <submittedName>
        <fullName evidence="3">Rossmann fold nucleotide-binding protein for DNA uptake</fullName>
    </submittedName>
</protein>
<dbReference type="Gene3D" id="3.40.50.450">
    <property type="match status" value="1"/>
</dbReference>
<keyword evidence="4" id="KW-1185">Reference proteome</keyword>
<accession>A0A0R1LPH4</accession>
<evidence type="ECO:0000313" key="4">
    <source>
        <dbReference type="Proteomes" id="UP000051955"/>
    </source>
</evidence>
<dbReference type="SUPFAM" id="SSF102405">
    <property type="entry name" value="MCP/YpsA-like"/>
    <property type="match status" value="1"/>
</dbReference>
<evidence type="ECO:0000259" key="2">
    <source>
        <dbReference type="Pfam" id="PF02481"/>
    </source>
</evidence>
<sequence length="300" mass="32876">MGEMPLTFRDFLLRFPLMTGVGRHSALVCWRWLVDHPQLLPLTPETLDYLLAAVNLPAKRATALRRQVFSTDLAQRVTASLTQCRAVTLVDATYPPLLQEIYEPPVVLYFQGRLDLVRRPPLAVVGSRHPTAYAFRAMRQLLPAVSRQGVCLISGLAQGVDTLTHQVALAHGGATIAVIGTGLGRCYPAQNRALMDQLCQNHLVVSEYPWAAKGAKHHFVERNRIIAGLCQSVLVVEAAHHSGSLITANFALQENRNVLAVPGNIDGENSVGTNELILAGAKPILNSEHIMEELLVDKRP</sequence>
<dbReference type="PANTHER" id="PTHR43022">
    <property type="entry name" value="PROTEIN SMF"/>
    <property type="match status" value="1"/>
</dbReference>
<proteinExistence type="inferred from homology"/>
<name>A0A0R1LPH4_9LACO</name>
<comment type="caution">
    <text evidence="3">The sequence shown here is derived from an EMBL/GenBank/DDBJ whole genome shotgun (WGS) entry which is preliminary data.</text>
</comment>
<gene>
    <name evidence="3" type="ORF">FD25_GL000587</name>
</gene>
<dbReference type="InterPro" id="IPR057666">
    <property type="entry name" value="DrpA_SLOG"/>
</dbReference>
<evidence type="ECO:0000313" key="3">
    <source>
        <dbReference type="EMBL" id="KRK94617.1"/>
    </source>
</evidence>